<evidence type="ECO:0000313" key="11">
    <source>
        <dbReference type="Proteomes" id="UP000886883"/>
    </source>
</evidence>
<dbReference type="SMART" id="SM00244">
    <property type="entry name" value="PHB"/>
    <property type="match status" value="1"/>
</dbReference>
<dbReference type="InterPro" id="IPR010201">
    <property type="entry name" value="HflK"/>
</dbReference>
<sequence>MEENMSWNQRFYGKNPFGSAFGGGGRQSGGEGAQAGRPRKKFPGKAAAGIAAVILAALVGMNAYYVLDEDNYAVVTTLGKPEAVSQAGLHFKIPFIQNVQKVSKVIMGMPIGYTSDGASIEEESVMITKDFNFVNTDFYLEYMVSDPVKYLYASQDPEGTLKMLAQSYIRDTVGVYNVDDVITTGKATIQSEIKEKLTERMIAEDIGLSVVNVTIQDAFPPTTEVLNAFKNVENAKQGKETAINNANKERNEKIPLAEAECDQIIKDAEAEKEARINEAQGQVSRFEQMYAEYMKYPLITKQRMFYETMEEVLPSLRIYIVDESGTQKLLPLDSFAQDGQDSAAQQNKTEQKAEKSPATDGEEEAQ</sequence>
<dbReference type="InterPro" id="IPR036013">
    <property type="entry name" value="Band_7/SPFH_dom_sf"/>
</dbReference>
<dbReference type="Proteomes" id="UP000886883">
    <property type="component" value="Unassembled WGS sequence"/>
</dbReference>
<gene>
    <name evidence="10" type="primary">hflK</name>
    <name evidence="10" type="ORF">H9763_06960</name>
</gene>
<comment type="similarity">
    <text evidence="2 6">Belongs to the band 7/mec-2 family. HflK subfamily.</text>
</comment>
<feature type="region of interest" description="Disordered" evidence="8">
    <location>
        <begin position="332"/>
        <end position="366"/>
    </location>
</feature>
<dbReference type="GO" id="GO:0016020">
    <property type="term" value="C:membrane"/>
    <property type="evidence" value="ECO:0007669"/>
    <property type="project" value="UniProtKB-SubCell"/>
</dbReference>
<keyword evidence="10" id="KW-0378">Hydrolase</keyword>
<feature type="domain" description="Band 7" evidence="9">
    <location>
        <begin position="62"/>
        <end position="233"/>
    </location>
</feature>
<dbReference type="InterPro" id="IPR001107">
    <property type="entry name" value="Band_7"/>
</dbReference>
<evidence type="ECO:0000313" key="10">
    <source>
        <dbReference type="EMBL" id="HJB91191.1"/>
    </source>
</evidence>
<dbReference type="PANTHER" id="PTHR43327">
    <property type="entry name" value="STOMATIN-LIKE PROTEIN 2, MITOCHONDRIAL"/>
    <property type="match status" value="1"/>
</dbReference>
<dbReference type="CDD" id="cd03404">
    <property type="entry name" value="SPFH_HflK"/>
    <property type="match status" value="1"/>
</dbReference>
<evidence type="ECO:0000259" key="9">
    <source>
        <dbReference type="SMART" id="SM00244"/>
    </source>
</evidence>
<evidence type="ECO:0000256" key="7">
    <source>
        <dbReference type="SAM" id="Coils"/>
    </source>
</evidence>
<feature type="transmembrane region" description="Helical" evidence="6">
    <location>
        <begin position="46"/>
        <end position="67"/>
    </location>
</feature>
<comment type="subunit">
    <text evidence="6">HflC and HflK may interact to form a multimeric complex.</text>
</comment>
<comment type="function">
    <text evidence="6">HflC and HflK could encode or regulate a protease.</text>
</comment>
<dbReference type="NCBIfam" id="TIGR01933">
    <property type="entry name" value="hflK"/>
    <property type="match status" value="1"/>
</dbReference>
<dbReference type="EMBL" id="DWXE01000024">
    <property type="protein sequence ID" value="HJB91191.1"/>
    <property type="molecule type" value="Genomic_DNA"/>
</dbReference>
<feature type="coiled-coil region" evidence="7">
    <location>
        <begin position="229"/>
        <end position="289"/>
    </location>
</feature>
<organism evidence="10 11">
    <name type="scientific">Candidatus Eisenbergiella merdigallinarum</name>
    <dbReference type="NCBI Taxonomy" id="2838552"/>
    <lineage>
        <taxon>Bacteria</taxon>
        <taxon>Bacillati</taxon>
        <taxon>Bacillota</taxon>
        <taxon>Clostridia</taxon>
        <taxon>Lachnospirales</taxon>
        <taxon>Lachnospiraceae</taxon>
        <taxon>Eisenbergiella</taxon>
    </lineage>
</organism>
<keyword evidence="5 6" id="KW-0472">Membrane</keyword>
<evidence type="ECO:0000256" key="5">
    <source>
        <dbReference type="ARBA" id="ARBA00023136"/>
    </source>
</evidence>
<name>A0A9D2SDL2_9FIRM</name>
<evidence type="ECO:0000256" key="4">
    <source>
        <dbReference type="ARBA" id="ARBA00022989"/>
    </source>
</evidence>
<dbReference type="Gene3D" id="3.30.479.30">
    <property type="entry name" value="Band 7 domain"/>
    <property type="match status" value="1"/>
</dbReference>
<proteinExistence type="inferred from homology"/>
<comment type="caution">
    <text evidence="10">The sequence shown here is derived from an EMBL/GenBank/DDBJ whole genome shotgun (WGS) entry which is preliminary data.</text>
</comment>
<evidence type="ECO:0000256" key="8">
    <source>
        <dbReference type="SAM" id="MobiDB-lite"/>
    </source>
</evidence>
<evidence type="ECO:0000256" key="3">
    <source>
        <dbReference type="ARBA" id="ARBA00022692"/>
    </source>
</evidence>
<keyword evidence="3 6" id="KW-0812">Transmembrane</keyword>
<dbReference type="InterPro" id="IPR050710">
    <property type="entry name" value="Band7/mec-2_domain"/>
</dbReference>
<evidence type="ECO:0000256" key="6">
    <source>
        <dbReference type="RuleBase" id="RU364113"/>
    </source>
</evidence>
<dbReference type="SUPFAM" id="SSF117892">
    <property type="entry name" value="Band 7/SPFH domain"/>
    <property type="match status" value="1"/>
</dbReference>
<feature type="compositionally biased region" description="Polar residues" evidence="8">
    <location>
        <begin position="337"/>
        <end position="348"/>
    </location>
</feature>
<protein>
    <recommendedName>
        <fullName evidence="6">Protein HflK</fullName>
    </recommendedName>
</protein>
<keyword evidence="10" id="KW-0645">Protease</keyword>
<dbReference type="Pfam" id="PF01145">
    <property type="entry name" value="Band_7"/>
    <property type="match status" value="1"/>
</dbReference>
<dbReference type="GO" id="GO:0008233">
    <property type="term" value="F:peptidase activity"/>
    <property type="evidence" value="ECO:0007669"/>
    <property type="project" value="UniProtKB-KW"/>
</dbReference>
<feature type="compositionally biased region" description="Gly residues" evidence="8">
    <location>
        <begin position="20"/>
        <end position="33"/>
    </location>
</feature>
<evidence type="ECO:0000256" key="2">
    <source>
        <dbReference type="ARBA" id="ARBA00006971"/>
    </source>
</evidence>
<comment type="subcellular location">
    <subcellularLocation>
        <location evidence="1 6">Membrane</location>
    </subcellularLocation>
</comment>
<dbReference type="PANTHER" id="PTHR43327:SF2">
    <property type="entry name" value="MODULATOR OF FTSH PROTEASE HFLK"/>
    <property type="match status" value="1"/>
</dbReference>
<dbReference type="GO" id="GO:0006508">
    <property type="term" value="P:proteolysis"/>
    <property type="evidence" value="ECO:0007669"/>
    <property type="project" value="UniProtKB-KW"/>
</dbReference>
<evidence type="ECO:0000256" key="1">
    <source>
        <dbReference type="ARBA" id="ARBA00004370"/>
    </source>
</evidence>
<dbReference type="AlphaFoldDB" id="A0A9D2SDL2"/>
<feature type="region of interest" description="Disordered" evidence="8">
    <location>
        <begin position="18"/>
        <end position="40"/>
    </location>
</feature>
<accession>A0A9D2SDL2</accession>
<reference evidence="10" key="2">
    <citation type="submission" date="2021-04" db="EMBL/GenBank/DDBJ databases">
        <authorList>
            <person name="Gilroy R."/>
        </authorList>
    </citation>
    <scope>NUCLEOTIDE SEQUENCE</scope>
    <source>
        <strain evidence="10">USAMLcec3-2134</strain>
    </source>
</reference>
<keyword evidence="7" id="KW-0175">Coiled coil</keyword>
<keyword evidence="4 6" id="KW-1133">Transmembrane helix</keyword>
<reference evidence="10" key="1">
    <citation type="journal article" date="2021" name="PeerJ">
        <title>Extensive microbial diversity within the chicken gut microbiome revealed by metagenomics and culture.</title>
        <authorList>
            <person name="Gilroy R."/>
            <person name="Ravi A."/>
            <person name="Getino M."/>
            <person name="Pursley I."/>
            <person name="Horton D.L."/>
            <person name="Alikhan N.F."/>
            <person name="Baker D."/>
            <person name="Gharbi K."/>
            <person name="Hall N."/>
            <person name="Watson M."/>
            <person name="Adriaenssens E.M."/>
            <person name="Foster-Nyarko E."/>
            <person name="Jarju S."/>
            <person name="Secka A."/>
            <person name="Antonio M."/>
            <person name="Oren A."/>
            <person name="Chaudhuri R.R."/>
            <person name="La Ragione R."/>
            <person name="Hildebrand F."/>
            <person name="Pallen M.J."/>
        </authorList>
    </citation>
    <scope>NUCLEOTIDE SEQUENCE</scope>
    <source>
        <strain evidence="10">USAMLcec3-2134</strain>
    </source>
</reference>